<reference evidence="1" key="1">
    <citation type="submission" date="2023-04" db="EMBL/GenBank/DDBJ databases">
        <title>Draft Genome sequencing of Naganishia species isolated from polar environments using Oxford Nanopore Technology.</title>
        <authorList>
            <person name="Leo P."/>
            <person name="Venkateswaran K."/>
        </authorList>
    </citation>
    <scope>NUCLEOTIDE SEQUENCE</scope>
    <source>
        <strain evidence="1">MNA-CCFEE 5425</strain>
    </source>
</reference>
<organism evidence="1 2">
    <name type="scientific">Naganishia vaughanmartiniae</name>
    <dbReference type="NCBI Taxonomy" id="1424756"/>
    <lineage>
        <taxon>Eukaryota</taxon>
        <taxon>Fungi</taxon>
        <taxon>Dikarya</taxon>
        <taxon>Basidiomycota</taxon>
        <taxon>Agaricomycotina</taxon>
        <taxon>Tremellomycetes</taxon>
        <taxon>Filobasidiales</taxon>
        <taxon>Filobasidiaceae</taxon>
        <taxon>Naganishia</taxon>
    </lineage>
</organism>
<protein>
    <submittedName>
        <fullName evidence="1">Uncharacterized protein</fullName>
    </submittedName>
</protein>
<proteinExistence type="predicted"/>
<dbReference type="EMBL" id="JASBWU010000003">
    <property type="protein sequence ID" value="KAJ9123125.1"/>
    <property type="molecule type" value="Genomic_DNA"/>
</dbReference>
<keyword evidence="2" id="KW-1185">Reference proteome</keyword>
<evidence type="ECO:0000313" key="1">
    <source>
        <dbReference type="EMBL" id="KAJ9123125.1"/>
    </source>
</evidence>
<name>A0ACC2XHR1_9TREE</name>
<gene>
    <name evidence="1" type="ORF">QFC22_001316</name>
</gene>
<sequence>MSRQQIDADGFPLLPQSSSSGSTIRMVSAQNQVQLAPPTEASGLADTGRVNFHRHATGENVSGVAKPSSRRANSVSSVGKPSTLLYEDTLLEPIRNLNIVPMKQKVGSRHADVIDKWDGSGVGKSMWHHSGPYDAAAPSRNDIKKVGQTRAPMKAFRDVAGGADVPENSAGMRQNNLSSASGSDAMQNPFDDSSAVPPMYPVDSDYGVGASSTEMSRPPHKTHHKKHSSKHGGKVMSPRGEGLTGQYSTSLPASGGYFPTHASGGAGVEEDEWELDEGKRRQRERDQKHRALQAAWGIDEPEPFEEFGYSPRHEEPDTYKGPMSPDSTTPFVHSVQPQPVRSPSFQLGLNSNQMSSGDYVVTTPGFNGEATSPTSAQSGVAKAPLKRTRSLMQRLRAMRDSPNVPANAYQHDGQRSTSPSSPYAEEPMPMGIKGSVPEGDESPRTASSASTHQSATGATSKRRNSFLKRNPMRMNSSSGGYASPAKTPVDDFKSSDGTYEKEEMLATPSKEFPGTPPVVVEARATPTPTKSILKNSTGYFPSSSGYGLASDSNNYQTSARVRTDGREKALPPPPPPPGPVMPDWHAPIEDDYRSRARDDPAQNGYLRPNTSENAGGANVKRKTSMLKKMKDRITKQ</sequence>
<accession>A0ACC2XHR1</accession>
<evidence type="ECO:0000313" key="2">
    <source>
        <dbReference type="Proteomes" id="UP001243375"/>
    </source>
</evidence>
<comment type="caution">
    <text evidence="1">The sequence shown here is derived from an EMBL/GenBank/DDBJ whole genome shotgun (WGS) entry which is preliminary data.</text>
</comment>
<dbReference type="Proteomes" id="UP001243375">
    <property type="component" value="Unassembled WGS sequence"/>
</dbReference>